<dbReference type="SMART" id="SM01329">
    <property type="entry name" value="Iso_dh"/>
    <property type="match status" value="1"/>
</dbReference>
<keyword evidence="11" id="KW-0560">Oxidoreductase</keyword>
<evidence type="ECO:0000313" key="22">
    <source>
        <dbReference type="EMBL" id="MBD3109650.1"/>
    </source>
</evidence>
<feature type="site" description="Critical for catalysis" evidence="18">
    <location>
        <position position="151"/>
    </location>
</feature>
<evidence type="ECO:0000256" key="19">
    <source>
        <dbReference type="PIRSR" id="PIRSR604439-5"/>
    </source>
</evidence>
<evidence type="ECO:0000256" key="6">
    <source>
        <dbReference type="ARBA" id="ARBA00022435"/>
    </source>
</evidence>
<sequence>MSQGEKITVQNGVLQVPNNPVVPFIEGDGIGPDIWAAAVRVLDAAVEKAYNGEKKIAWREVLAGEKAFNQTGEWLPQETLDVINEYLIAIKGPLTTPIGGGIRSLNVALRQQLDLFVCLRPVRYFEGVPSPVKRPEDTDMVIFRENTEDIYAGIEYAQGSDEAKKLIDFLQTEFGVNKIRFPETSGIGIKPISEEGTKRLVRAALNYAIKEGRKSLTLVHKGNIMKFTEGAFKNWGYEVAEQEFADKVFTWNQYDKIKEAEGTEAANKAQAAAEAEGKIIVKDSIADIFLQQILTRPKEFDVVATMNLNGDYISDALAAQVGGIGIAPGANINYVTGHAIFEATHGTAPKYAGLDKVNPSSVLLSGVLLLEHLGWNEAADLITKSVEQTIASKVVTYDFARLMDGAKEVKCSEFADELIKNLG</sequence>
<evidence type="ECO:0000256" key="11">
    <source>
        <dbReference type="ARBA" id="ARBA00023002"/>
    </source>
</evidence>
<evidence type="ECO:0000256" key="9">
    <source>
        <dbReference type="ARBA" id="ARBA00022842"/>
    </source>
</evidence>
<keyword evidence="12 17" id="KW-0464">Manganese</keyword>
<dbReference type="GO" id="GO:0004450">
    <property type="term" value="F:isocitrate dehydrogenase (NADP+) activity"/>
    <property type="evidence" value="ECO:0007669"/>
    <property type="project" value="UniProtKB-UniRule"/>
</dbReference>
<evidence type="ECO:0000256" key="15">
    <source>
        <dbReference type="PIRSR" id="PIRSR604439-1"/>
    </source>
</evidence>
<evidence type="ECO:0000256" key="17">
    <source>
        <dbReference type="PIRSR" id="PIRSR604439-3"/>
    </source>
</evidence>
<organism evidence="22 23">
    <name type="scientific">Peribacillus faecalis</name>
    <dbReference type="NCBI Taxonomy" id="2772559"/>
    <lineage>
        <taxon>Bacteria</taxon>
        <taxon>Bacillati</taxon>
        <taxon>Bacillota</taxon>
        <taxon>Bacilli</taxon>
        <taxon>Bacillales</taxon>
        <taxon>Bacillaceae</taxon>
        <taxon>Peribacillus</taxon>
    </lineage>
</organism>
<gene>
    <name evidence="22" type="primary">icd</name>
    <name evidence="22" type="ORF">IEO70_14980</name>
</gene>
<dbReference type="InterPro" id="IPR024084">
    <property type="entry name" value="IsoPropMal-DH-like_dom"/>
</dbReference>
<feature type="site" description="Critical for catalysis" evidence="18">
    <location>
        <position position="221"/>
    </location>
</feature>
<proteinExistence type="inferred from homology"/>
<feature type="modified residue" description="N6-succinyllysine" evidence="19">
    <location>
        <position position="91"/>
    </location>
</feature>
<evidence type="ECO:0000313" key="23">
    <source>
        <dbReference type="Proteomes" id="UP000602076"/>
    </source>
</evidence>
<feature type="binding site" evidence="15">
    <location>
        <position position="144"/>
    </location>
    <ligand>
        <name>D-threo-isocitrate</name>
        <dbReference type="ChEBI" id="CHEBI:15562"/>
    </ligand>
</feature>
<dbReference type="PANTHER" id="PTHR43504">
    <property type="entry name" value="ISOCITRATE DEHYDROGENASE [NADP]"/>
    <property type="match status" value="1"/>
</dbReference>
<dbReference type="PANTHER" id="PTHR43504:SF1">
    <property type="entry name" value="ISOCITRATE DEHYDROGENASE [NADP]"/>
    <property type="match status" value="1"/>
</dbReference>
<comment type="subunit">
    <text evidence="3">Homodimer.</text>
</comment>
<evidence type="ECO:0000256" key="7">
    <source>
        <dbReference type="ARBA" id="ARBA00022532"/>
    </source>
</evidence>
<dbReference type="GO" id="GO:0051287">
    <property type="term" value="F:NAD binding"/>
    <property type="evidence" value="ECO:0007669"/>
    <property type="project" value="InterPro"/>
</dbReference>
<comment type="cofactor">
    <cofactor evidence="17">
        <name>Mg(2+)</name>
        <dbReference type="ChEBI" id="CHEBI:18420"/>
    </cofactor>
    <cofactor evidence="17">
        <name>Mn(2+)</name>
        <dbReference type="ChEBI" id="CHEBI:29035"/>
    </cofactor>
    <text evidence="17">Binds 1 Mg(2+) or Mn(2+) ion per subunit.</text>
</comment>
<evidence type="ECO:0000256" key="16">
    <source>
        <dbReference type="PIRSR" id="PIRSR604439-2"/>
    </source>
</evidence>
<dbReference type="NCBIfam" id="NF005425">
    <property type="entry name" value="PRK07006.1"/>
    <property type="match status" value="1"/>
</dbReference>
<dbReference type="SUPFAM" id="SSF53659">
    <property type="entry name" value="Isocitrate/Isopropylmalate dehydrogenase-like"/>
    <property type="match status" value="1"/>
</dbReference>
<feature type="binding site" evidence="15">
    <location>
        <position position="110"/>
    </location>
    <ligand>
        <name>D-threo-isocitrate</name>
        <dbReference type="ChEBI" id="CHEBI:15562"/>
    </ligand>
</feature>
<feature type="modified residue" description="N6-acetyllysine" evidence="19">
    <location>
        <position position="133"/>
    </location>
</feature>
<dbReference type="EC" id="1.1.1.42" evidence="4 20"/>
<dbReference type="EMBL" id="JACXSI010000040">
    <property type="protein sequence ID" value="MBD3109650.1"/>
    <property type="molecule type" value="Genomic_DNA"/>
</dbReference>
<evidence type="ECO:0000256" key="2">
    <source>
        <dbReference type="ARBA" id="ARBA00007769"/>
    </source>
</evidence>
<comment type="similarity">
    <text evidence="2">Belongs to the isocitrate and isopropylmalate dehydrogenases family.</text>
</comment>
<feature type="binding site" evidence="16">
    <location>
        <position position="401"/>
    </location>
    <ligand>
        <name>NADP(+)</name>
        <dbReference type="ChEBI" id="CHEBI:58349"/>
    </ligand>
</feature>
<dbReference type="PROSITE" id="PS00470">
    <property type="entry name" value="IDH_IMDH"/>
    <property type="match status" value="1"/>
</dbReference>
<dbReference type="GO" id="GO:0006097">
    <property type="term" value="P:glyoxylate cycle"/>
    <property type="evidence" value="ECO:0007669"/>
    <property type="project" value="UniProtKB-KW"/>
</dbReference>
<evidence type="ECO:0000256" key="5">
    <source>
        <dbReference type="ARBA" id="ARBA00019562"/>
    </source>
</evidence>
<feature type="binding site" evidence="16">
    <location>
        <begin position="345"/>
        <end position="351"/>
    </location>
    <ligand>
        <name>NADP(+)</name>
        <dbReference type="ChEBI" id="CHEBI:58349"/>
    </ligand>
</feature>
<dbReference type="AlphaFoldDB" id="A0A927D1B1"/>
<accession>A0A927D1B1</accession>
<dbReference type="InterPro" id="IPR004439">
    <property type="entry name" value="Isocitrate_DH_NADP_dimer_prok"/>
</dbReference>
<feature type="binding site" evidence="17">
    <location>
        <position position="311"/>
    </location>
    <ligand>
        <name>Mg(2+)</name>
        <dbReference type="ChEBI" id="CHEBI:18420"/>
    </ligand>
</feature>
<protein>
    <recommendedName>
        <fullName evidence="5 20">Isocitrate dehydrogenase [NADP]</fullName>
        <ecNumber evidence="4 20">1.1.1.42</ecNumber>
    </recommendedName>
</protein>
<dbReference type="Proteomes" id="UP000602076">
    <property type="component" value="Unassembled WGS sequence"/>
</dbReference>
<evidence type="ECO:0000256" key="3">
    <source>
        <dbReference type="ARBA" id="ARBA00011738"/>
    </source>
</evidence>
<evidence type="ECO:0000256" key="4">
    <source>
        <dbReference type="ARBA" id="ARBA00013013"/>
    </source>
</evidence>
<feature type="binding site" evidence="15">
    <location>
        <position position="104"/>
    </location>
    <ligand>
        <name>D-threo-isocitrate</name>
        <dbReference type="ChEBI" id="CHEBI:15562"/>
    </ligand>
</feature>
<evidence type="ECO:0000256" key="12">
    <source>
        <dbReference type="ARBA" id="ARBA00023211"/>
    </source>
</evidence>
<comment type="caution">
    <text evidence="22">The sequence shown here is derived from an EMBL/GenBank/DDBJ whole genome shotgun (WGS) entry which is preliminary data.</text>
</comment>
<comment type="catalytic activity">
    <reaction evidence="13">
        <text>D-threo-isocitrate + NADP(+) = 2-oxoglutarate + CO2 + NADPH</text>
        <dbReference type="Rhea" id="RHEA:19629"/>
        <dbReference type="ChEBI" id="CHEBI:15562"/>
        <dbReference type="ChEBI" id="CHEBI:16526"/>
        <dbReference type="ChEBI" id="CHEBI:16810"/>
        <dbReference type="ChEBI" id="CHEBI:57783"/>
        <dbReference type="ChEBI" id="CHEBI:58349"/>
        <dbReference type="EC" id="1.1.1.42"/>
    </reaction>
</comment>
<comment type="cofactor">
    <cofactor evidence="1">
        <name>Mn(2+)</name>
        <dbReference type="ChEBI" id="CHEBI:29035"/>
    </cofactor>
</comment>
<feature type="binding site" evidence="16">
    <location>
        <position position="397"/>
    </location>
    <ligand>
        <name>NADP(+)</name>
        <dbReference type="ChEBI" id="CHEBI:58349"/>
    </ligand>
</feature>
<keyword evidence="9 17" id="KW-0460">Magnesium</keyword>
<dbReference type="NCBIfam" id="TIGR00183">
    <property type="entry name" value="prok_nadp_idh"/>
    <property type="match status" value="1"/>
</dbReference>
<keyword evidence="23" id="KW-1185">Reference proteome</keyword>
<evidence type="ECO:0000259" key="21">
    <source>
        <dbReference type="SMART" id="SM01329"/>
    </source>
</evidence>
<feature type="binding site" evidence="15">
    <location>
        <position position="106"/>
    </location>
    <ligand>
        <name>D-threo-isocitrate</name>
        <dbReference type="ChEBI" id="CHEBI:15562"/>
    </ligand>
</feature>
<reference evidence="22" key="1">
    <citation type="submission" date="2020-09" db="EMBL/GenBank/DDBJ databases">
        <title>Bacillus faecalis sp. nov., a moderately halophilic bacterium isolated from cow faeces.</title>
        <authorList>
            <person name="Jiang L."/>
            <person name="Lee J."/>
        </authorList>
    </citation>
    <scope>NUCLEOTIDE SEQUENCE</scope>
    <source>
        <strain evidence="22">AGMB 02131</strain>
    </source>
</reference>
<evidence type="ECO:0000256" key="13">
    <source>
        <dbReference type="ARBA" id="ARBA00023554"/>
    </source>
</evidence>
<feature type="binding site" evidence="16">
    <location>
        <position position="95"/>
    </location>
    <ligand>
        <name>NADP(+)</name>
        <dbReference type="ChEBI" id="CHEBI:58349"/>
    </ligand>
</feature>
<feature type="binding site" evidence="16">
    <location>
        <position position="358"/>
    </location>
    <ligand>
        <name>NADP(+)</name>
        <dbReference type="ChEBI" id="CHEBI:58349"/>
    </ligand>
</feature>
<dbReference type="GO" id="GO:0006099">
    <property type="term" value="P:tricarboxylic acid cycle"/>
    <property type="evidence" value="ECO:0007669"/>
    <property type="project" value="UniProtKB-UniRule"/>
</dbReference>
<evidence type="ECO:0000256" key="14">
    <source>
        <dbReference type="ARBA" id="ARBA00046127"/>
    </source>
</evidence>
<dbReference type="InterPro" id="IPR019818">
    <property type="entry name" value="IsoCit/isopropylmalate_DH_CS"/>
</dbReference>
<dbReference type="RefSeq" id="WP_190999187.1">
    <property type="nucleotide sequence ID" value="NZ_JACXSI010000040.1"/>
</dbReference>
<dbReference type="Gene3D" id="3.40.718.10">
    <property type="entry name" value="Isopropylmalate Dehydrogenase"/>
    <property type="match status" value="1"/>
</dbReference>
<keyword evidence="7 20" id="KW-0816">Tricarboxylic acid cycle</keyword>
<feature type="modified residue" description="Phosphoserine" evidence="19">
    <location>
        <position position="104"/>
    </location>
</feature>
<evidence type="ECO:0000256" key="18">
    <source>
        <dbReference type="PIRSR" id="PIRSR604439-4"/>
    </source>
</evidence>
<evidence type="ECO:0000256" key="10">
    <source>
        <dbReference type="ARBA" id="ARBA00022857"/>
    </source>
</evidence>
<dbReference type="Pfam" id="PF00180">
    <property type="entry name" value="Iso_dh"/>
    <property type="match status" value="1"/>
</dbReference>
<comment type="function">
    <text evidence="14">Catalyzes the oxidative decarboxylation of isocitrate to 2-oxoglutarate and carbon dioxide with the concomitant reduction of NADP(+).</text>
</comment>
<keyword evidence="6 20" id="KW-0329">Glyoxylate bypass</keyword>
<feature type="binding site" evidence="15">
    <location>
        <position position="120"/>
    </location>
    <ligand>
        <name>D-threo-isocitrate</name>
        <dbReference type="ChEBI" id="CHEBI:15562"/>
    </ligand>
</feature>
<dbReference type="GO" id="GO:0000287">
    <property type="term" value="F:magnesium ion binding"/>
    <property type="evidence" value="ECO:0007669"/>
    <property type="project" value="InterPro"/>
</dbReference>
<keyword evidence="8 20" id="KW-0479">Metal-binding</keyword>
<feature type="domain" description="Isopropylmalate dehydrogenase-like" evidence="21">
    <location>
        <begin position="21"/>
        <end position="418"/>
    </location>
</feature>
<name>A0A927D1B1_9BACI</name>
<feature type="modified residue" description="N6-succinyllysine" evidence="19">
    <location>
        <position position="233"/>
    </location>
</feature>
<keyword evidence="10 16" id="KW-0521">NADP</keyword>
<evidence type="ECO:0000256" key="20">
    <source>
        <dbReference type="RuleBase" id="RU004446"/>
    </source>
</evidence>
<evidence type="ECO:0000256" key="8">
    <source>
        <dbReference type="ARBA" id="ARBA00022723"/>
    </source>
</evidence>
<evidence type="ECO:0000256" key="1">
    <source>
        <dbReference type="ARBA" id="ARBA00001936"/>
    </source>
</evidence>